<dbReference type="AlphaFoldDB" id="A0A9N9EBI2"/>
<protein>
    <submittedName>
        <fullName evidence="1">987_t:CDS:1</fullName>
    </submittedName>
</protein>
<sequence length="46" mass="5117">EAKGYSNYYGGVLKPEEKAIFDSNLLKPNDTLDKTLLQDTAQLLNS</sequence>
<comment type="caution">
    <text evidence="1">The sequence shown here is derived from an EMBL/GenBank/DDBJ whole genome shotgun (WGS) entry which is preliminary data.</text>
</comment>
<evidence type="ECO:0000313" key="1">
    <source>
        <dbReference type="EMBL" id="CAG8667983.1"/>
    </source>
</evidence>
<proteinExistence type="predicted"/>
<feature type="non-terminal residue" evidence="1">
    <location>
        <position position="1"/>
    </location>
</feature>
<organism evidence="1 2">
    <name type="scientific">Paraglomus brasilianum</name>
    <dbReference type="NCBI Taxonomy" id="144538"/>
    <lineage>
        <taxon>Eukaryota</taxon>
        <taxon>Fungi</taxon>
        <taxon>Fungi incertae sedis</taxon>
        <taxon>Mucoromycota</taxon>
        <taxon>Glomeromycotina</taxon>
        <taxon>Glomeromycetes</taxon>
        <taxon>Paraglomerales</taxon>
        <taxon>Paraglomeraceae</taxon>
        <taxon>Paraglomus</taxon>
    </lineage>
</organism>
<accession>A0A9N9EBI2</accession>
<keyword evidence="2" id="KW-1185">Reference proteome</keyword>
<dbReference type="EMBL" id="CAJVPI010004478">
    <property type="protein sequence ID" value="CAG8667983.1"/>
    <property type="molecule type" value="Genomic_DNA"/>
</dbReference>
<gene>
    <name evidence="1" type="ORF">PBRASI_LOCUS11147</name>
</gene>
<evidence type="ECO:0000313" key="2">
    <source>
        <dbReference type="Proteomes" id="UP000789739"/>
    </source>
</evidence>
<reference evidence="1" key="1">
    <citation type="submission" date="2021-06" db="EMBL/GenBank/DDBJ databases">
        <authorList>
            <person name="Kallberg Y."/>
            <person name="Tangrot J."/>
            <person name="Rosling A."/>
        </authorList>
    </citation>
    <scope>NUCLEOTIDE SEQUENCE</scope>
    <source>
        <strain evidence="1">BR232B</strain>
    </source>
</reference>
<name>A0A9N9EBI2_9GLOM</name>
<dbReference type="Proteomes" id="UP000789739">
    <property type="component" value="Unassembled WGS sequence"/>
</dbReference>